<comment type="similarity">
    <text evidence="1">Belongs to the transferase hexapeptide repeat family.</text>
</comment>
<dbReference type="AlphaFoldDB" id="A0A9E2KMS9"/>
<organism evidence="4 5">
    <name type="scientific">Candidatus Anaerobiospirillum merdipullorum</name>
    <dbReference type="NCBI Taxonomy" id="2838450"/>
    <lineage>
        <taxon>Bacteria</taxon>
        <taxon>Pseudomonadati</taxon>
        <taxon>Pseudomonadota</taxon>
        <taxon>Gammaproteobacteria</taxon>
        <taxon>Aeromonadales</taxon>
        <taxon>Succinivibrionaceae</taxon>
        <taxon>Anaerobiospirillum</taxon>
    </lineage>
</organism>
<proteinExistence type="inferred from homology"/>
<accession>A0A9E2KMS9</accession>
<protein>
    <recommendedName>
        <fullName evidence="3">Maltose/galactoside acetyltransferase domain-containing protein</fullName>
    </recommendedName>
</protein>
<name>A0A9E2KMS9_9GAMM</name>
<reference evidence="4" key="2">
    <citation type="submission" date="2021-04" db="EMBL/GenBank/DDBJ databases">
        <authorList>
            <person name="Gilroy R."/>
        </authorList>
    </citation>
    <scope>NUCLEOTIDE SEQUENCE</scope>
    <source>
        <strain evidence="4">687</strain>
    </source>
</reference>
<feature type="domain" description="Maltose/galactoside acetyltransferase" evidence="3">
    <location>
        <begin position="14"/>
        <end position="41"/>
    </location>
</feature>
<evidence type="ECO:0000313" key="5">
    <source>
        <dbReference type="Proteomes" id="UP000824150"/>
    </source>
</evidence>
<reference evidence="4" key="1">
    <citation type="journal article" date="2021" name="PeerJ">
        <title>Extensive microbial diversity within the chicken gut microbiome revealed by metagenomics and culture.</title>
        <authorList>
            <person name="Gilroy R."/>
            <person name="Ravi A."/>
            <person name="Getino M."/>
            <person name="Pursley I."/>
            <person name="Horton D.L."/>
            <person name="Alikhan N.F."/>
            <person name="Baker D."/>
            <person name="Gharbi K."/>
            <person name="Hall N."/>
            <person name="Watson M."/>
            <person name="Adriaenssens E.M."/>
            <person name="Foster-Nyarko E."/>
            <person name="Jarju S."/>
            <person name="Secka A."/>
            <person name="Antonio M."/>
            <person name="Oren A."/>
            <person name="Chaudhuri R.R."/>
            <person name="La Ragione R."/>
            <person name="Hildebrand F."/>
            <person name="Pallen M.J."/>
        </authorList>
    </citation>
    <scope>NUCLEOTIDE SEQUENCE</scope>
    <source>
        <strain evidence="4">687</strain>
    </source>
</reference>
<comment type="caution">
    <text evidence="4">The sequence shown here is derived from an EMBL/GenBank/DDBJ whole genome shotgun (WGS) entry which is preliminary data.</text>
</comment>
<evidence type="ECO:0000259" key="3">
    <source>
        <dbReference type="Pfam" id="PF12464"/>
    </source>
</evidence>
<dbReference type="EMBL" id="JAHLFG010000041">
    <property type="protein sequence ID" value="MBU3826646.1"/>
    <property type="molecule type" value="Genomic_DNA"/>
</dbReference>
<evidence type="ECO:0000313" key="4">
    <source>
        <dbReference type="EMBL" id="MBU3826646.1"/>
    </source>
</evidence>
<dbReference type="InterPro" id="IPR024688">
    <property type="entry name" value="Mac_dom"/>
</dbReference>
<sequence>MATALTENAKRKLGIWYNANFDPEVAQLRDRCDELCWQFNNR</sequence>
<dbReference type="Pfam" id="PF12464">
    <property type="entry name" value="Mac"/>
    <property type="match status" value="1"/>
</dbReference>
<dbReference type="Proteomes" id="UP000824150">
    <property type="component" value="Unassembled WGS sequence"/>
</dbReference>
<evidence type="ECO:0000256" key="1">
    <source>
        <dbReference type="ARBA" id="ARBA00007274"/>
    </source>
</evidence>
<dbReference type="GO" id="GO:0016407">
    <property type="term" value="F:acetyltransferase activity"/>
    <property type="evidence" value="ECO:0007669"/>
    <property type="project" value="InterPro"/>
</dbReference>
<gene>
    <name evidence="4" type="ORF">IAA31_04050</name>
</gene>
<keyword evidence="2" id="KW-0808">Transferase</keyword>
<evidence type="ECO:0000256" key="2">
    <source>
        <dbReference type="ARBA" id="ARBA00022679"/>
    </source>
</evidence>